<keyword evidence="2 7" id="KW-0690">Ribosome biogenesis</keyword>
<evidence type="ECO:0000313" key="10">
    <source>
        <dbReference type="RefSeq" id="XP_018495744.1"/>
    </source>
</evidence>
<dbReference type="AlphaFoldDB" id="A0AAJ7PA54"/>
<dbReference type="RefSeq" id="XP_018495744.1">
    <property type="nucleotide sequence ID" value="XM_018640228.1"/>
</dbReference>
<comment type="function">
    <text evidence="7">Involved in nucleolar processing of pre-18S ribosomal RNA.</text>
</comment>
<feature type="compositionally biased region" description="Basic and acidic residues" evidence="8">
    <location>
        <begin position="232"/>
        <end position="248"/>
    </location>
</feature>
<gene>
    <name evidence="10" type="primary">LOC100904476</name>
</gene>
<evidence type="ECO:0000256" key="7">
    <source>
        <dbReference type="PIRNR" id="PIRNR017300"/>
    </source>
</evidence>
<evidence type="ECO:0000256" key="2">
    <source>
        <dbReference type="ARBA" id="ARBA00022517"/>
    </source>
</evidence>
<feature type="compositionally biased region" description="Basic and acidic residues" evidence="8">
    <location>
        <begin position="460"/>
        <end position="483"/>
    </location>
</feature>
<evidence type="ECO:0000313" key="9">
    <source>
        <dbReference type="Proteomes" id="UP000694867"/>
    </source>
</evidence>
<evidence type="ECO:0000256" key="6">
    <source>
        <dbReference type="ARBA" id="ARBA00029455"/>
    </source>
</evidence>
<keyword evidence="5 7" id="KW-0687">Ribonucleoprotein</keyword>
<evidence type="ECO:0000256" key="1">
    <source>
        <dbReference type="ARBA" id="ARBA00004604"/>
    </source>
</evidence>
<organism evidence="9 10">
    <name type="scientific">Galendromus occidentalis</name>
    <name type="common">western predatory mite</name>
    <dbReference type="NCBI Taxonomy" id="34638"/>
    <lineage>
        <taxon>Eukaryota</taxon>
        <taxon>Metazoa</taxon>
        <taxon>Ecdysozoa</taxon>
        <taxon>Arthropoda</taxon>
        <taxon>Chelicerata</taxon>
        <taxon>Arachnida</taxon>
        <taxon>Acari</taxon>
        <taxon>Parasitiformes</taxon>
        <taxon>Mesostigmata</taxon>
        <taxon>Gamasina</taxon>
        <taxon>Phytoseioidea</taxon>
        <taxon>Phytoseiidae</taxon>
        <taxon>Typhlodrominae</taxon>
        <taxon>Galendromus</taxon>
    </lineage>
</organism>
<dbReference type="PANTHER" id="PTHR17039:SF0">
    <property type="entry name" value="U3 SMALL NUCLEOLAR RIBONUCLEOPROTEIN PROTEIN MPP10"/>
    <property type="match status" value="1"/>
</dbReference>
<evidence type="ECO:0000256" key="3">
    <source>
        <dbReference type="ARBA" id="ARBA00022552"/>
    </source>
</evidence>
<feature type="compositionally biased region" description="Basic and acidic residues" evidence="8">
    <location>
        <begin position="497"/>
        <end position="514"/>
    </location>
</feature>
<dbReference type="GO" id="GO:0034457">
    <property type="term" value="C:Mpp10 complex"/>
    <property type="evidence" value="ECO:0007669"/>
    <property type="project" value="UniProtKB-UniRule"/>
</dbReference>
<dbReference type="GeneID" id="100904476"/>
<dbReference type="KEGG" id="goe:100904476"/>
<keyword evidence="3 7" id="KW-0698">rRNA processing</keyword>
<keyword evidence="9" id="KW-1185">Reference proteome</keyword>
<accession>A0AAJ7PA54</accession>
<feature type="compositionally biased region" description="Basic and acidic residues" evidence="8">
    <location>
        <begin position="259"/>
        <end position="272"/>
    </location>
</feature>
<dbReference type="Proteomes" id="UP000694867">
    <property type="component" value="Unplaced"/>
</dbReference>
<sequence length="555" mass="64254">MAPDTRCSKSSYSKWEGEIGSLSKDLTQFLKCNEKTAEKFRRLAKCIYDSLRPEDRSDSLKCDGNLDYLIIEDFDDEQIWQELELRNQPMLAASLKSVPKIGSRVELDFGVDLEAEGADDDADEDDNMDEDEGLEEEAEGADGDSTVDDAELAEAETKPAKKSVTWAKMPVRKTIVDDNFFKLGNLEEFLDKEDKREERRLRKQRKGSDSEDGSDQESIDLFADMASDDEGREAKYDDFFDPVEHDVASDDIDDESMDESGRDLPKSQQEKSSEILMKRISAIEDNRLAEKEWQMRGEITSKSRPENSLMEEHLDFDHQTRQTPQITRTLTQKLEDWICQRIKDKAWDDVVRKVKPVEEVFEFRRRLTLDQEKSKVGLAEVYEQEFLKMKEQQKEESNPEHEEIKKLMSGLFRQLDALSNYHFMPRPAQPDLKIVKNLPTIAAEEVIPATVSDATMLAPEEVKNKPKREVIAKDERSKTDKNRERRLKKITQKKKQKFQEEKERKKAERDPRAKERLKRKQALEALKNSTNVKVLKAGGVRKKFSITGENVRINK</sequence>
<name>A0AAJ7PA54_9ACAR</name>
<evidence type="ECO:0000256" key="8">
    <source>
        <dbReference type="SAM" id="MobiDB-lite"/>
    </source>
</evidence>
<reference evidence="10" key="1">
    <citation type="submission" date="2025-08" db="UniProtKB">
        <authorList>
            <consortium name="RefSeq"/>
        </authorList>
    </citation>
    <scope>IDENTIFICATION</scope>
</reference>
<comment type="subcellular location">
    <subcellularLocation>
        <location evidence="1 7">Nucleus</location>
        <location evidence="1 7">Nucleolus</location>
    </subcellularLocation>
</comment>
<evidence type="ECO:0000256" key="4">
    <source>
        <dbReference type="ARBA" id="ARBA00023242"/>
    </source>
</evidence>
<proteinExistence type="inferred from homology"/>
<dbReference type="PIRSF" id="PIRSF017300">
    <property type="entry name" value="snoRNP_Mpp10"/>
    <property type="match status" value="1"/>
</dbReference>
<feature type="compositionally biased region" description="Acidic residues" evidence="8">
    <location>
        <begin position="115"/>
        <end position="154"/>
    </location>
</feature>
<dbReference type="GO" id="GO:0006364">
    <property type="term" value="P:rRNA processing"/>
    <property type="evidence" value="ECO:0007669"/>
    <property type="project" value="UniProtKB-KW"/>
</dbReference>
<feature type="compositionally biased region" description="Acidic residues" evidence="8">
    <location>
        <begin position="249"/>
        <end position="258"/>
    </location>
</feature>
<feature type="region of interest" description="Disordered" evidence="8">
    <location>
        <begin position="193"/>
        <end position="272"/>
    </location>
</feature>
<feature type="compositionally biased region" description="Basic residues" evidence="8">
    <location>
        <begin position="484"/>
        <end position="496"/>
    </location>
</feature>
<feature type="region of interest" description="Disordered" evidence="8">
    <location>
        <begin position="115"/>
        <end position="164"/>
    </location>
</feature>
<dbReference type="GO" id="GO:0032040">
    <property type="term" value="C:small-subunit processome"/>
    <property type="evidence" value="ECO:0007669"/>
    <property type="project" value="TreeGrafter"/>
</dbReference>
<dbReference type="GO" id="GO:0005732">
    <property type="term" value="C:sno(s)RNA-containing ribonucleoprotein complex"/>
    <property type="evidence" value="ECO:0007669"/>
    <property type="project" value="UniProtKB-UniRule"/>
</dbReference>
<feature type="region of interest" description="Disordered" evidence="8">
    <location>
        <begin position="458"/>
        <end position="524"/>
    </location>
</feature>
<keyword evidence="4 7" id="KW-0539">Nucleus</keyword>
<evidence type="ECO:0000256" key="5">
    <source>
        <dbReference type="ARBA" id="ARBA00023274"/>
    </source>
</evidence>
<dbReference type="InterPro" id="IPR012173">
    <property type="entry name" value="Mpp10"/>
</dbReference>
<comment type="similarity">
    <text evidence="6 7">Belongs to the MPP10 family.</text>
</comment>
<dbReference type="PANTHER" id="PTHR17039">
    <property type="entry name" value="U3 SMALL NUCLEOLAR RIBONUCLEOPROTEIN PROTEIN MPP10"/>
    <property type="match status" value="1"/>
</dbReference>
<protein>
    <recommendedName>
        <fullName evidence="7">U3 small nucleolar ribonucleoprotein protein MPP10</fullName>
    </recommendedName>
</protein>
<dbReference type="Pfam" id="PF04006">
    <property type="entry name" value="Mpp10"/>
    <property type="match status" value="1"/>
</dbReference>